<dbReference type="PROSITE" id="PS00455">
    <property type="entry name" value="AMP_BINDING"/>
    <property type="match status" value="1"/>
</dbReference>
<evidence type="ECO:0000259" key="3">
    <source>
        <dbReference type="Pfam" id="PF00501"/>
    </source>
</evidence>
<dbReference type="PANTHER" id="PTHR43201">
    <property type="entry name" value="ACYL-COA SYNTHETASE"/>
    <property type="match status" value="1"/>
</dbReference>
<feature type="domain" description="AMP-dependent synthetase/ligase" evidence="3">
    <location>
        <begin position="16"/>
        <end position="389"/>
    </location>
</feature>
<dbReference type="Pfam" id="PF00501">
    <property type="entry name" value="AMP-binding"/>
    <property type="match status" value="1"/>
</dbReference>
<organism evidence="5 6">
    <name type="scientific">Candidatus Desulfacyla euxinica</name>
    <dbReference type="NCBI Taxonomy" id="2841693"/>
    <lineage>
        <taxon>Bacteria</taxon>
        <taxon>Deltaproteobacteria</taxon>
        <taxon>Candidatus Desulfacyla</taxon>
    </lineage>
</organism>
<dbReference type="InterPro" id="IPR042099">
    <property type="entry name" value="ANL_N_sf"/>
</dbReference>
<dbReference type="Gene3D" id="3.30.300.30">
    <property type="match status" value="1"/>
</dbReference>
<keyword evidence="2" id="KW-0436">Ligase</keyword>
<dbReference type="Pfam" id="PF13193">
    <property type="entry name" value="AMP-binding_C"/>
    <property type="match status" value="1"/>
</dbReference>
<dbReference type="InterPro" id="IPR025110">
    <property type="entry name" value="AMP-bd_C"/>
</dbReference>
<dbReference type="EMBL" id="JACNJD010000154">
    <property type="protein sequence ID" value="MBC8176682.1"/>
    <property type="molecule type" value="Genomic_DNA"/>
</dbReference>
<dbReference type="SUPFAM" id="SSF56801">
    <property type="entry name" value="Acetyl-CoA synthetase-like"/>
    <property type="match status" value="1"/>
</dbReference>
<dbReference type="GO" id="GO:0031956">
    <property type="term" value="F:medium-chain fatty acid-CoA ligase activity"/>
    <property type="evidence" value="ECO:0007669"/>
    <property type="project" value="TreeGrafter"/>
</dbReference>
<accession>A0A8J6MXG6</accession>
<protein>
    <submittedName>
        <fullName evidence="5">AMP-binding protein</fullName>
    </submittedName>
</protein>
<proteinExistence type="inferred from homology"/>
<reference evidence="5 6" key="1">
    <citation type="submission" date="2020-08" db="EMBL/GenBank/DDBJ databases">
        <title>Bridging the membrane lipid divide: bacteria of the FCB group superphylum have the potential to synthesize archaeal ether lipids.</title>
        <authorList>
            <person name="Villanueva L."/>
            <person name="Von Meijenfeldt F.A.B."/>
            <person name="Westbye A.B."/>
            <person name="Yadav S."/>
            <person name="Hopmans E.C."/>
            <person name="Dutilh B.E."/>
            <person name="Sinninghe Damste J.S."/>
        </authorList>
    </citation>
    <scope>NUCLEOTIDE SEQUENCE [LARGE SCALE GENOMIC DNA]</scope>
    <source>
        <strain evidence="5">NIOZ-UU27</strain>
    </source>
</reference>
<dbReference type="GO" id="GO:0006631">
    <property type="term" value="P:fatty acid metabolic process"/>
    <property type="evidence" value="ECO:0007669"/>
    <property type="project" value="TreeGrafter"/>
</dbReference>
<dbReference type="PANTHER" id="PTHR43201:SF5">
    <property type="entry name" value="MEDIUM-CHAIN ACYL-COA LIGASE ACSF2, MITOCHONDRIAL"/>
    <property type="match status" value="1"/>
</dbReference>
<dbReference type="AlphaFoldDB" id="A0A8J6MXG6"/>
<dbReference type="InterPro" id="IPR020845">
    <property type="entry name" value="AMP-binding_CS"/>
</dbReference>
<comment type="caution">
    <text evidence="5">The sequence shown here is derived from an EMBL/GenBank/DDBJ whole genome shotgun (WGS) entry which is preliminary data.</text>
</comment>
<dbReference type="Proteomes" id="UP000650524">
    <property type="component" value="Unassembled WGS sequence"/>
</dbReference>
<evidence type="ECO:0000313" key="6">
    <source>
        <dbReference type="Proteomes" id="UP000650524"/>
    </source>
</evidence>
<dbReference type="InterPro" id="IPR000873">
    <property type="entry name" value="AMP-dep_synth/lig_dom"/>
</dbReference>
<dbReference type="InterPro" id="IPR045851">
    <property type="entry name" value="AMP-bd_C_sf"/>
</dbReference>
<evidence type="ECO:0000313" key="5">
    <source>
        <dbReference type="EMBL" id="MBC8176682.1"/>
    </source>
</evidence>
<evidence type="ECO:0000256" key="2">
    <source>
        <dbReference type="ARBA" id="ARBA00022598"/>
    </source>
</evidence>
<dbReference type="Gene3D" id="3.40.50.12780">
    <property type="entry name" value="N-terminal domain of ligase-like"/>
    <property type="match status" value="1"/>
</dbReference>
<comment type="similarity">
    <text evidence="1">Belongs to the ATP-dependent AMP-binding enzyme family.</text>
</comment>
<name>A0A8J6MXG6_9DELT</name>
<evidence type="ECO:0000259" key="4">
    <source>
        <dbReference type="Pfam" id="PF13193"/>
    </source>
</evidence>
<sequence>MEFVRSTIGEMLAEISAEYPDRDALIHTERGVRFNYDLLSWEVGRAAKGLISMGFTTGDKVALWAPNIPEWLISMLALSRLGAITVPIDPGAGRDDLQFILEQSECKGIIVSKSLEDEEYLNTALYARDNIESLENVVVIADETFPETVLWTELTAMGKDVDTELLSNLEKAVSPEDAVAIMYTSGTTGKPKGVVLDHSGLINKSIFSTERQGITDRDRICLFFPLFHMFGNTCIALSGLIRGAALIMPCETFDPPKILKAMHKEKCTAVYGSPSMFIALLDNPEFRKKMWKPVTKGIVGGAPCPMELMKRIVEEVGVSDLTVAYGITETSSWLTMTHPHDPIDLRVGTIGTSLACNQVKIVDPVTGEDLPLNRQGELCTKGFLMKEYYKMPGATASAIDRDGWFHTGDLVEMDEKGYFRITGRLKDVIVRDGVEIYPVEVEESIYKHPEVSEVQVFGFPHPEKGQEVAAWVKLKEGSRLSEISLAAYAKDYVKEKMLPHYFKVVSSFPMTRSGKVQKYKLAEMARAEYSKEE</sequence>
<evidence type="ECO:0000256" key="1">
    <source>
        <dbReference type="ARBA" id="ARBA00006432"/>
    </source>
</evidence>
<feature type="domain" description="AMP-binding enzyme C-terminal" evidence="4">
    <location>
        <begin position="440"/>
        <end position="515"/>
    </location>
</feature>
<gene>
    <name evidence="5" type="ORF">H8E19_04690</name>
</gene>